<reference evidence="2" key="1">
    <citation type="submission" date="2016-10" db="EMBL/GenBank/DDBJ databases">
        <authorList>
            <person name="Varghese N."/>
            <person name="Submissions S."/>
        </authorList>
    </citation>
    <scope>NUCLEOTIDE SEQUENCE [LARGE SCALE GENOMIC DNA]</scope>
    <source>
        <strain evidence="2">CCM 7469</strain>
    </source>
</reference>
<gene>
    <name evidence="1" type="ORF">SAMN05216272_111139</name>
</gene>
<dbReference type="STRING" id="428992.SAMN05216272_111139"/>
<protein>
    <submittedName>
        <fullName evidence="1">Uncharacterized protein</fullName>
    </submittedName>
</protein>
<accession>A0A1G8LGE5</accession>
<keyword evidence="2" id="KW-1185">Reference proteome</keyword>
<dbReference type="AlphaFoldDB" id="A0A1G8LGE5"/>
<dbReference type="RefSeq" id="WP_090266874.1">
    <property type="nucleotide sequence ID" value="NZ_FNDS01000011.1"/>
</dbReference>
<name>A0A1G8LGE5_9PSED</name>
<dbReference type="Proteomes" id="UP000199636">
    <property type="component" value="Unassembled WGS sequence"/>
</dbReference>
<proteinExistence type="predicted"/>
<evidence type="ECO:0000313" key="2">
    <source>
        <dbReference type="Proteomes" id="UP000199636"/>
    </source>
</evidence>
<dbReference type="EMBL" id="FNDS01000011">
    <property type="protein sequence ID" value="SDI54754.1"/>
    <property type="molecule type" value="Genomic_DNA"/>
</dbReference>
<evidence type="ECO:0000313" key="1">
    <source>
        <dbReference type="EMBL" id="SDI54754.1"/>
    </source>
</evidence>
<dbReference type="OrthoDB" id="6978942at2"/>
<organism evidence="1 2">
    <name type="scientific">Pseudomonas panipatensis</name>
    <dbReference type="NCBI Taxonomy" id="428992"/>
    <lineage>
        <taxon>Bacteria</taxon>
        <taxon>Pseudomonadati</taxon>
        <taxon>Pseudomonadota</taxon>
        <taxon>Gammaproteobacteria</taxon>
        <taxon>Pseudomonadales</taxon>
        <taxon>Pseudomonadaceae</taxon>
        <taxon>Pseudomonas</taxon>
    </lineage>
</organism>
<sequence length="62" mass="6672">MSTRPVTSLIDDQLAEVERMIMPAGADVAAALGLPRETLVANLPRRMALTIKGGRKSLGVRR</sequence>